<protein>
    <submittedName>
        <fullName evidence="4">YuiI</fullName>
    </submittedName>
</protein>
<feature type="signal peptide" evidence="3">
    <location>
        <begin position="1"/>
        <end position="20"/>
    </location>
</feature>
<comment type="similarity">
    <text evidence="1">Belongs to the esterase D family.</text>
</comment>
<organism evidence="4 5">
    <name type="scientific">Sphingobium yanoikuyae</name>
    <name type="common">Sphingomonas yanoikuyae</name>
    <dbReference type="NCBI Taxonomy" id="13690"/>
    <lineage>
        <taxon>Bacteria</taxon>
        <taxon>Pseudomonadati</taxon>
        <taxon>Pseudomonadota</taxon>
        <taxon>Alphaproteobacteria</taxon>
        <taxon>Sphingomonadales</taxon>
        <taxon>Sphingomonadaceae</taxon>
        <taxon>Sphingobium</taxon>
    </lineage>
</organism>
<dbReference type="Pfam" id="PF00756">
    <property type="entry name" value="Esterase"/>
    <property type="match status" value="1"/>
</dbReference>
<dbReference type="Proteomes" id="UP000028534">
    <property type="component" value="Unassembled WGS sequence"/>
</dbReference>
<dbReference type="PANTHER" id="PTHR40841:SF2">
    <property type="entry name" value="SIDEROPHORE-DEGRADING ESTERASE (EUROFUNG)"/>
    <property type="match status" value="1"/>
</dbReference>
<dbReference type="PANTHER" id="PTHR40841">
    <property type="entry name" value="SIDEROPHORE TRIACETYLFUSARININE C ESTERASE"/>
    <property type="match status" value="1"/>
</dbReference>
<dbReference type="InterPro" id="IPR052558">
    <property type="entry name" value="Siderophore_Hydrolase_D"/>
</dbReference>
<dbReference type="AlphaFoldDB" id="A0A084EQC2"/>
<gene>
    <name evidence="4" type="ORF">CP98_01369</name>
</gene>
<evidence type="ECO:0000256" key="3">
    <source>
        <dbReference type="SAM" id="SignalP"/>
    </source>
</evidence>
<dbReference type="EMBL" id="JGVR01000005">
    <property type="protein sequence ID" value="KEZ20164.1"/>
    <property type="molecule type" value="Genomic_DNA"/>
</dbReference>
<keyword evidence="3" id="KW-0732">Signal</keyword>
<feature type="chain" id="PRO_5001774413" evidence="3">
    <location>
        <begin position="21"/>
        <end position="280"/>
    </location>
</feature>
<dbReference type="SUPFAM" id="SSF53474">
    <property type="entry name" value="alpha/beta-Hydrolases"/>
    <property type="match status" value="1"/>
</dbReference>
<dbReference type="eggNOG" id="COG2819">
    <property type="taxonomic scope" value="Bacteria"/>
</dbReference>
<evidence type="ECO:0000313" key="4">
    <source>
        <dbReference type="EMBL" id="KEZ20164.1"/>
    </source>
</evidence>
<comment type="caution">
    <text evidence="4">The sequence shown here is derived from an EMBL/GenBank/DDBJ whole genome shotgun (WGS) entry which is preliminary data.</text>
</comment>
<dbReference type="InterPro" id="IPR029058">
    <property type="entry name" value="AB_hydrolase_fold"/>
</dbReference>
<reference evidence="4 5" key="1">
    <citation type="submission" date="2014-03" db="EMBL/GenBank/DDBJ databases">
        <title>Genome sequence of Sphingobium yanoikuyae B1.</title>
        <authorList>
            <person name="Gan H.M."/>
            <person name="Gan H.Y."/>
            <person name="Savka M.A."/>
        </authorList>
    </citation>
    <scope>NUCLEOTIDE SEQUENCE [LARGE SCALE GENOMIC DNA]</scope>
    <source>
        <strain evidence="4 5">B1</strain>
    </source>
</reference>
<evidence type="ECO:0000313" key="5">
    <source>
        <dbReference type="Proteomes" id="UP000028534"/>
    </source>
</evidence>
<dbReference type="InterPro" id="IPR000801">
    <property type="entry name" value="Esterase-like"/>
</dbReference>
<name>A0A084EQC2_SPHYA</name>
<evidence type="ECO:0000256" key="1">
    <source>
        <dbReference type="ARBA" id="ARBA00005622"/>
    </source>
</evidence>
<accession>A0A084EQC2</accession>
<sequence length="280" mass="29291">MRRLSALAALGLLTMAPGVASSPAVTAPWQLERSDVLTIRSPDGHAYRVLVAWPEGEPPAGGWPLLWMLDGEDNFPIAATTARRLARAGARSGIGPGLIVAIDSGPLARRVFDYTPAAPDYAIPAGAPASGLPTGGADIFLRFIEQQVRPQIVARWKIDASRQTLMGHSFGGLLALHALAKGAPFSRYVAVSPSFWFGNGLVAREVEAMAPAPGKRLLAASGDSEGGPTKGDSEGDRVAALFTTHGVEAQFRLLPGHSHGSTMMAMMTDGIATAFGTESK</sequence>
<dbReference type="PATRIC" id="fig|13690.10.peg.1413"/>
<dbReference type="GO" id="GO:0016788">
    <property type="term" value="F:hydrolase activity, acting on ester bonds"/>
    <property type="evidence" value="ECO:0007669"/>
    <property type="project" value="TreeGrafter"/>
</dbReference>
<dbReference type="RefSeq" id="WP_051886650.1">
    <property type="nucleotide sequence ID" value="NZ_CALUBW010000200.1"/>
</dbReference>
<dbReference type="Gene3D" id="3.40.50.1820">
    <property type="entry name" value="alpha/beta hydrolase"/>
    <property type="match status" value="1"/>
</dbReference>
<proteinExistence type="inferred from homology"/>
<evidence type="ECO:0000256" key="2">
    <source>
        <dbReference type="ARBA" id="ARBA00022801"/>
    </source>
</evidence>
<keyword evidence="2" id="KW-0378">Hydrolase</keyword>